<proteinExistence type="predicted"/>
<dbReference type="AlphaFoldDB" id="A0A1V6CFF7"/>
<dbReference type="EMBL" id="MWDQ01000002">
    <property type="protein sequence ID" value="OQB75661.1"/>
    <property type="molecule type" value="Genomic_DNA"/>
</dbReference>
<accession>A0A1V6CFF7</accession>
<comment type="caution">
    <text evidence="1">The sequence shown here is derived from an EMBL/GenBank/DDBJ whole genome shotgun (WGS) entry which is preliminary data.</text>
</comment>
<protein>
    <submittedName>
        <fullName evidence="1">Uncharacterized protein</fullName>
    </submittedName>
</protein>
<organism evidence="1">
    <name type="scientific">candidate division TA06 bacterium ADurb.Bin131</name>
    <dbReference type="NCBI Taxonomy" id="1852827"/>
    <lineage>
        <taxon>Bacteria</taxon>
        <taxon>Bacteria division TA06</taxon>
    </lineage>
</organism>
<evidence type="ECO:0000313" key="1">
    <source>
        <dbReference type="EMBL" id="OQB75661.1"/>
    </source>
</evidence>
<name>A0A1V6CFF7_UNCT6</name>
<gene>
    <name evidence="1" type="ORF">BWX89_00008</name>
</gene>
<reference evidence="1" key="1">
    <citation type="submission" date="2017-02" db="EMBL/GenBank/DDBJ databases">
        <title>Delving into the versatile metabolic prowess of the omnipresent phylum Bacteroidetes.</title>
        <authorList>
            <person name="Nobu M.K."/>
            <person name="Mei R."/>
            <person name="Narihiro T."/>
            <person name="Kuroda K."/>
            <person name="Liu W.-T."/>
        </authorList>
    </citation>
    <scope>NUCLEOTIDE SEQUENCE</scope>
    <source>
        <strain evidence="1">ADurb.Bin131</strain>
    </source>
</reference>
<sequence>MGVIETDRGNATFMNTYITKKWLPSRQDIGICNLYEQIYGKHNLYG</sequence>
<dbReference type="Proteomes" id="UP000485562">
    <property type="component" value="Unassembled WGS sequence"/>
</dbReference>